<sequence>MLQSPTTDRLALQTVSHSIIAIEMCERYYDLVVQWYCGTIVGYELAVQRYYCWRYNGISVGYELAVQQYYCWTSRATNSSLLLVFPIASKGYLQNRSSKIIAAVLNLCYLLHSQMIAFLVPCSTS</sequence>
<protein>
    <submittedName>
        <fullName evidence="1">Uncharacterized protein</fullName>
    </submittedName>
</protein>
<evidence type="ECO:0000313" key="1">
    <source>
        <dbReference type="EMBL" id="KAJ4953539.1"/>
    </source>
</evidence>
<reference evidence="1" key="1">
    <citation type="journal article" date="2023" name="Plant J.">
        <title>The genome of the king protea, Protea cynaroides.</title>
        <authorList>
            <person name="Chang J."/>
            <person name="Duong T.A."/>
            <person name="Schoeman C."/>
            <person name="Ma X."/>
            <person name="Roodt D."/>
            <person name="Barker N."/>
            <person name="Li Z."/>
            <person name="Van de Peer Y."/>
            <person name="Mizrachi E."/>
        </authorList>
    </citation>
    <scope>NUCLEOTIDE SEQUENCE</scope>
    <source>
        <tissue evidence="1">Young leaves</tissue>
    </source>
</reference>
<accession>A0A9Q0JUS9</accession>
<gene>
    <name evidence="1" type="ORF">NE237_030371</name>
</gene>
<evidence type="ECO:0000313" key="2">
    <source>
        <dbReference type="Proteomes" id="UP001141806"/>
    </source>
</evidence>
<name>A0A9Q0JUS9_9MAGN</name>
<dbReference type="EMBL" id="JAMYWD010000012">
    <property type="protein sequence ID" value="KAJ4953539.1"/>
    <property type="molecule type" value="Genomic_DNA"/>
</dbReference>
<organism evidence="1 2">
    <name type="scientific">Protea cynaroides</name>
    <dbReference type="NCBI Taxonomy" id="273540"/>
    <lineage>
        <taxon>Eukaryota</taxon>
        <taxon>Viridiplantae</taxon>
        <taxon>Streptophyta</taxon>
        <taxon>Embryophyta</taxon>
        <taxon>Tracheophyta</taxon>
        <taxon>Spermatophyta</taxon>
        <taxon>Magnoliopsida</taxon>
        <taxon>Proteales</taxon>
        <taxon>Proteaceae</taxon>
        <taxon>Protea</taxon>
    </lineage>
</organism>
<dbReference type="Proteomes" id="UP001141806">
    <property type="component" value="Unassembled WGS sequence"/>
</dbReference>
<comment type="caution">
    <text evidence="1">The sequence shown here is derived from an EMBL/GenBank/DDBJ whole genome shotgun (WGS) entry which is preliminary data.</text>
</comment>
<dbReference type="AlphaFoldDB" id="A0A9Q0JUS9"/>
<proteinExistence type="predicted"/>
<keyword evidence="2" id="KW-1185">Reference proteome</keyword>